<evidence type="ECO:0000256" key="1">
    <source>
        <dbReference type="ARBA" id="ARBA00013260"/>
    </source>
</evidence>
<dbReference type="CDD" id="cd00462">
    <property type="entry name" value="PTH"/>
    <property type="match status" value="1"/>
</dbReference>
<keyword evidence="3 8" id="KW-0378">Hydrolase</keyword>
<dbReference type="HAMAP" id="MF_00083">
    <property type="entry name" value="Pept_tRNA_hydro_bact"/>
    <property type="match status" value="1"/>
</dbReference>
<dbReference type="AlphaFoldDB" id="A0A0F4L8M0"/>
<proteinExistence type="inferred from homology"/>
<organism evidence="11 12">
    <name type="scientific">Lactobacillus kullabergensis</name>
    <dbReference type="NCBI Taxonomy" id="1218493"/>
    <lineage>
        <taxon>Bacteria</taxon>
        <taxon>Bacillati</taxon>
        <taxon>Bacillota</taxon>
        <taxon>Bacilli</taxon>
        <taxon>Lactobacillales</taxon>
        <taxon>Lactobacillaceae</taxon>
        <taxon>Lactobacillus</taxon>
    </lineage>
</organism>
<dbReference type="GO" id="GO:0072344">
    <property type="term" value="P:rescue of stalled ribosome"/>
    <property type="evidence" value="ECO:0007669"/>
    <property type="project" value="UniProtKB-UniRule"/>
</dbReference>
<keyword evidence="4 8" id="KW-0694">RNA-binding</keyword>
<comment type="function">
    <text evidence="8">Catalyzes the release of premature peptidyl moieties from peptidyl-tRNA molecules trapped in stalled 50S ribosomal subunits, and thus maintains levels of free tRNAs and 50S ribosomes.</text>
</comment>
<reference evidence="11 12" key="1">
    <citation type="submission" date="2014-12" db="EMBL/GenBank/DDBJ databases">
        <title>Comparative genomics of the lactic acid bacteria isolated from the honey bee gut.</title>
        <authorList>
            <person name="Ellegaard K.M."/>
            <person name="Tamarit D."/>
            <person name="Javelind E."/>
            <person name="Olofsson T."/>
            <person name="Andersson S.G."/>
            <person name="Vasquez A."/>
        </authorList>
    </citation>
    <scope>NUCLEOTIDE SEQUENCE [LARGE SCALE GENOMIC DNA]</scope>
    <source>
        <strain evidence="11 12">Biut2</strain>
    </source>
</reference>
<evidence type="ECO:0000313" key="11">
    <source>
        <dbReference type="EMBL" id="KJY54619.1"/>
    </source>
</evidence>
<feature type="binding site" evidence="8">
    <location>
        <position position="14"/>
    </location>
    <ligand>
        <name>tRNA</name>
        <dbReference type="ChEBI" id="CHEBI:17843"/>
    </ligand>
</feature>
<sequence length="188" mass="21140">MKIIAGLGNPGKKYNGTKHNTGFMALDHYLQENNLSLEREKFEGKYTKQKIAGADVILLEPQTFMNDSGRSVAQFARFFKVDPQDILIIHDDMDMPLGKIRIRANGKSGGHNGIKSIIRDLGTNDFNRLKIGIRHPNNVTEASVVSWVLSQFNTEQKKLMDEAFMTASKVIADFIAGKSSQYLMNKYN</sequence>
<protein>
    <recommendedName>
        <fullName evidence="7 8">Peptidyl-tRNA hydrolase</fullName>
        <shortName evidence="8">Pth</shortName>
        <ecNumber evidence="1 8">3.1.1.29</ecNumber>
    </recommendedName>
</protein>
<dbReference type="GO" id="GO:0005737">
    <property type="term" value="C:cytoplasm"/>
    <property type="evidence" value="ECO:0007669"/>
    <property type="project" value="UniProtKB-SubCell"/>
</dbReference>
<keyword evidence="2 8" id="KW-0820">tRNA-binding</keyword>
<dbReference type="GO" id="GO:0006515">
    <property type="term" value="P:protein quality control for misfolded or incompletely synthesized proteins"/>
    <property type="evidence" value="ECO:0007669"/>
    <property type="project" value="UniProtKB-UniRule"/>
</dbReference>
<feature type="binding site" evidence="8">
    <location>
        <position position="66"/>
    </location>
    <ligand>
        <name>tRNA</name>
        <dbReference type="ChEBI" id="CHEBI:17843"/>
    </ligand>
</feature>
<comment type="subcellular location">
    <subcellularLocation>
        <location evidence="8">Cytoplasm</location>
    </subcellularLocation>
</comment>
<dbReference type="SUPFAM" id="SSF53178">
    <property type="entry name" value="Peptidyl-tRNA hydrolase-like"/>
    <property type="match status" value="1"/>
</dbReference>
<dbReference type="EMBL" id="JXBY01000024">
    <property type="protein sequence ID" value="KJY54619.1"/>
    <property type="molecule type" value="Genomic_DNA"/>
</dbReference>
<dbReference type="EC" id="3.1.1.29" evidence="1 8"/>
<dbReference type="STRING" id="1218493.JF76_14710"/>
<feature type="site" description="Stabilizes the basic form of H active site to accept a proton" evidence="8">
    <location>
        <position position="91"/>
    </location>
</feature>
<evidence type="ECO:0000313" key="12">
    <source>
        <dbReference type="Proteomes" id="UP000033533"/>
    </source>
</evidence>
<evidence type="ECO:0000256" key="6">
    <source>
        <dbReference type="ARBA" id="ARBA00048707"/>
    </source>
</evidence>
<dbReference type="Proteomes" id="UP000033533">
    <property type="component" value="Unassembled WGS sequence"/>
</dbReference>
<dbReference type="OrthoDB" id="9800507at2"/>
<dbReference type="NCBIfam" id="TIGR00447">
    <property type="entry name" value="pth"/>
    <property type="match status" value="1"/>
</dbReference>
<comment type="subunit">
    <text evidence="8">Monomer.</text>
</comment>
<feature type="active site" description="Proton acceptor" evidence="8">
    <location>
        <position position="19"/>
    </location>
</feature>
<dbReference type="InterPro" id="IPR036416">
    <property type="entry name" value="Pept_tRNA_hydro_sf"/>
</dbReference>
<evidence type="ECO:0000256" key="10">
    <source>
        <dbReference type="RuleBase" id="RU004320"/>
    </source>
</evidence>
<comment type="similarity">
    <text evidence="5 8 10">Belongs to the PTH family.</text>
</comment>
<dbReference type="PATRIC" id="fig|1218493.3.peg.1541"/>
<dbReference type="PROSITE" id="PS01195">
    <property type="entry name" value="PEPT_TRNA_HYDROL_1"/>
    <property type="match status" value="1"/>
</dbReference>
<evidence type="ECO:0000256" key="3">
    <source>
        <dbReference type="ARBA" id="ARBA00022801"/>
    </source>
</evidence>
<comment type="function">
    <text evidence="8">Hydrolyzes ribosome-free peptidyl-tRNAs (with 1 or more amino acids incorporated), which drop off the ribosome during protein synthesis, or as a result of ribosome stalling.</text>
</comment>
<dbReference type="HOGENOM" id="CLU_062456_4_1_9"/>
<feature type="binding site" evidence="8">
    <location>
        <position position="64"/>
    </location>
    <ligand>
        <name>tRNA</name>
        <dbReference type="ChEBI" id="CHEBI:17843"/>
    </ligand>
</feature>
<evidence type="ECO:0000256" key="8">
    <source>
        <dbReference type="HAMAP-Rule" id="MF_00083"/>
    </source>
</evidence>
<accession>A0A0F4L8M0</accession>
<evidence type="ECO:0000256" key="2">
    <source>
        <dbReference type="ARBA" id="ARBA00022555"/>
    </source>
</evidence>
<evidence type="ECO:0000256" key="9">
    <source>
        <dbReference type="RuleBase" id="RU000673"/>
    </source>
</evidence>
<keyword evidence="8" id="KW-0963">Cytoplasm</keyword>
<name>A0A0F4L8M0_9LACO</name>
<gene>
    <name evidence="8 11" type="primary">pth</name>
    <name evidence="11" type="ORF">JF76_14710</name>
</gene>
<dbReference type="PANTHER" id="PTHR17224:SF1">
    <property type="entry name" value="PEPTIDYL-TRNA HYDROLASE"/>
    <property type="match status" value="1"/>
</dbReference>
<dbReference type="GO" id="GO:0004045">
    <property type="term" value="F:peptidyl-tRNA hydrolase activity"/>
    <property type="evidence" value="ECO:0007669"/>
    <property type="project" value="UniProtKB-UniRule"/>
</dbReference>
<dbReference type="PANTHER" id="PTHR17224">
    <property type="entry name" value="PEPTIDYL-TRNA HYDROLASE"/>
    <property type="match status" value="1"/>
</dbReference>
<evidence type="ECO:0000256" key="7">
    <source>
        <dbReference type="ARBA" id="ARBA00050038"/>
    </source>
</evidence>
<dbReference type="InterPro" id="IPR018171">
    <property type="entry name" value="Pept_tRNA_hydro_CS"/>
</dbReference>
<dbReference type="RefSeq" id="WP_045928471.1">
    <property type="nucleotide sequence ID" value="NZ_JBHSZS010000024.1"/>
</dbReference>
<dbReference type="GO" id="GO:0000049">
    <property type="term" value="F:tRNA binding"/>
    <property type="evidence" value="ECO:0007669"/>
    <property type="project" value="UniProtKB-UniRule"/>
</dbReference>
<comment type="caution">
    <text evidence="11">The sequence shown here is derived from an EMBL/GenBank/DDBJ whole genome shotgun (WGS) entry which is preliminary data.</text>
</comment>
<dbReference type="Gene3D" id="3.40.50.1470">
    <property type="entry name" value="Peptidyl-tRNA hydrolase"/>
    <property type="match status" value="1"/>
</dbReference>
<evidence type="ECO:0000256" key="5">
    <source>
        <dbReference type="ARBA" id="ARBA00038063"/>
    </source>
</evidence>
<dbReference type="Pfam" id="PF01195">
    <property type="entry name" value="Pept_tRNA_hydro"/>
    <property type="match status" value="1"/>
</dbReference>
<comment type="catalytic activity">
    <reaction evidence="6 8 9">
        <text>an N-acyl-L-alpha-aminoacyl-tRNA + H2O = an N-acyl-L-amino acid + a tRNA + H(+)</text>
        <dbReference type="Rhea" id="RHEA:54448"/>
        <dbReference type="Rhea" id="RHEA-COMP:10123"/>
        <dbReference type="Rhea" id="RHEA-COMP:13883"/>
        <dbReference type="ChEBI" id="CHEBI:15377"/>
        <dbReference type="ChEBI" id="CHEBI:15378"/>
        <dbReference type="ChEBI" id="CHEBI:59874"/>
        <dbReference type="ChEBI" id="CHEBI:78442"/>
        <dbReference type="ChEBI" id="CHEBI:138191"/>
        <dbReference type="EC" id="3.1.1.29"/>
    </reaction>
</comment>
<feature type="binding site" evidence="8">
    <location>
        <position position="112"/>
    </location>
    <ligand>
        <name>tRNA</name>
        <dbReference type="ChEBI" id="CHEBI:17843"/>
    </ligand>
</feature>
<feature type="site" description="Discriminates between blocked and unblocked aminoacyl-tRNA" evidence="8">
    <location>
        <position position="9"/>
    </location>
</feature>
<evidence type="ECO:0000256" key="4">
    <source>
        <dbReference type="ARBA" id="ARBA00022884"/>
    </source>
</evidence>
<dbReference type="InterPro" id="IPR001328">
    <property type="entry name" value="Pept_tRNA_hydro"/>
</dbReference>
<dbReference type="FunFam" id="3.40.50.1470:FF:000001">
    <property type="entry name" value="Peptidyl-tRNA hydrolase"/>
    <property type="match status" value="1"/>
</dbReference>